<evidence type="ECO:0000313" key="3">
    <source>
        <dbReference type="Proteomes" id="UP001195483"/>
    </source>
</evidence>
<evidence type="ECO:0000313" key="2">
    <source>
        <dbReference type="EMBL" id="KAK3600323.1"/>
    </source>
</evidence>
<sequence length="110" mass="12141">MSSPSLREAPLPQQQQLTDLLKLPPDAPISPAGKMPPPSMREVYTTSIATRNPVATKKRRANTSREGYQHKKERHGPLNTTQRVTINIATEKIIAPRTPSSADVDLGYNL</sequence>
<keyword evidence="3" id="KW-1185">Reference proteome</keyword>
<protein>
    <submittedName>
        <fullName evidence="2">Uncharacterized protein</fullName>
    </submittedName>
</protein>
<name>A0AAE0SZ93_9BIVA</name>
<reference evidence="2" key="2">
    <citation type="journal article" date="2021" name="Genome Biol. Evol.">
        <title>Developing a high-quality reference genome for a parasitic bivalve with doubly uniparental inheritance (Bivalvia: Unionida).</title>
        <authorList>
            <person name="Smith C.H."/>
        </authorList>
    </citation>
    <scope>NUCLEOTIDE SEQUENCE</scope>
    <source>
        <strain evidence="2">CHS0354</strain>
        <tissue evidence="2">Mantle</tissue>
    </source>
</reference>
<evidence type="ECO:0000256" key="1">
    <source>
        <dbReference type="SAM" id="MobiDB-lite"/>
    </source>
</evidence>
<reference evidence="2" key="1">
    <citation type="journal article" date="2021" name="Genome Biol. Evol.">
        <title>A High-Quality Reference Genome for a Parasitic Bivalve with Doubly Uniparental Inheritance (Bivalvia: Unionida).</title>
        <authorList>
            <person name="Smith C.H."/>
        </authorList>
    </citation>
    <scope>NUCLEOTIDE SEQUENCE</scope>
    <source>
        <strain evidence="2">CHS0354</strain>
    </source>
</reference>
<organism evidence="2 3">
    <name type="scientific">Potamilus streckersoni</name>
    <dbReference type="NCBI Taxonomy" id="2493646"/>
    <lineage>
        <taxon>Eukaryota</taxon>
        <taxon>Metazoa</taxon>
        <taxon>Spiralia</taxon>
        <taxon>Lophotrochozoa</taxon>
        <taxon>Mollusca</taxon>
        <taxon>Bivalvia</taxon>
        <taxon>Autobranchia</taxon>
        <taxon>Heteroconchia</taxon>
        <taxon>Palaeoheterodonta</taxon>
        <taxon>Unionida</taxon>
        <taxon>Unionoidea</taxon>
        <taxon>Unionidae</taxon>
        <taxon>Ambleminae</taxon>
        <taxon>Lampsilini</taxon>
        <taxon>Potamilus</taxon>
    </lineage>
</organism>
<feature type="region of interest" description="Disordered" evidence="1">
    <location>
        <begin position="1"/>
        <end position="82"/>
    </location>
</feature>
<dbReference type="EMBL" id="JAEAOA010000457">
    <property type="protein sequence ID" value="KAK3600323.1"/>
    <property type="molecule type" value="Genomic_DNA"/>
</dbReference>
<comment type="caution">
    <text evidence="2">The sequence shown here is derived from an EMBL/GenBank/DDBJ whole genome shotgun (WGS) entry which is preliminary data.</text>
</comment>
<accession>A0AAE0SZ93</accession>
<gene>
    <name evidence="2" type="ORF">CHS0354_006686</name>
</gene>
<dbReference type="Proteomes" id="UP001195483">
    <property type="component" value="Unassembled WGS sequence"/>
</dbReference>
<proteinExistence type="predicted"/>
<reference evidence="2" key="3">
    <citation type="submission" date="2023-05" db="EMBL/GenBank/DDBJ databases">
        <authorList>
            <person name="Smith C.H."/>
        </authorList>
    </citation>
    <scope>NUCLEOTIDE SEQUENCE</scope>
    <source>
        <strain evidence="2">CHS0354</strain>
        <tissue evidence="2">Mantle</tissue>
    </source>
</reference>
<dbReference type="AlphaFoldDB" id="A0AAE0SZ93"/>
<feature type="compositionally biased region" description="Low complexity" evidence="1">
    <location>
        <begin position="10"/>
        <end position="24"/>
    </location>
</feature>